<dbReference type="PANTHER" id="PTHR13939:SF0">
    <property type="entry name" value="NMN AMIDOHYDROLASE-LIKE PROTEIN YFAY"/>
    <property type="match status" value="1"/>
</dbReference>
<organism evidence="2">
    <name type="scientific">mine drainage metagenome</name>
    <dbReference type="NCBI Taxonomy" id="410659"/>
    <lineage>
        <taxon>unclassified sequences</taxon>
        <taxon>metagenomes</taxon>
        <taxon>ecological metagenomes</taxon>
    </lineage>
</organism>
<feature type="domain" description="MoaB/Mog" evidence="1">
    <location>
        <begin position="4"/>
        <end position="167"/>
    </location>
</feature>
<dbReference type="Pfam" id="PF00994">
    <property type="entry name" value="MoCF_biosynth"/>
    <property type="match status" value="1"/>
</dbReference>
<dbReference type="InterPro" id="IPR001453">
    <property type="entry name" value="MoaB/Mog_dom"/>
</dbReference>
<evidence type="ECO:0000313" key="2">
    <source>
        <dbReference type="EMBL" id="OIR01680.1"/>
    </source>
</evidence>
<dbReference type="InterPro" id="IPR050101">
    <property type="entry name" value="CinA"/>
</dbReference>
<protein>
    <submittedName>
        <fullName evidence="2">NMN amidohydrolase-like protein YfaY</fullName>
    </submittedName>
</protein>
<dbReference type="SMART" id="SM00852">
    <property type="entry name" value="MoCF_biosynth"/>
    <property type="match status" value="1"/>
</dbReference>
<comment type="caution">
    <text evidence="2">The sequence shown here is derived from an EMBL/GenBank/DDBJ whole genome shotgun (WGS) entry which is preliminary data.</text>
</comment>
<dbReference type="InterPro" id="IPR036425">
    <property type="entry name" value="MoaB/Mog-like_dom_sf"/>
</dbReference>
<keyword evidence="2" id="KW-0378">Hydrolase</keyword>
<dbReference type="EMBL" id="MLJW01000081">
    <property type="protein sequence ID" value="OIR01680.1"/>
    <property type="molecule type" value="Genomic_DNA"/>
</dbReference>
<name>A0A1J5SCA1_9ZZZZ</name>
<dbReference type="PANTHER" id="PTHR13939">
    <property type="entry name" value="NICOTINAMIDE-NUCLEOTIDE AMIDOHYDROLASE PNCC"/>
    <property type="match status" value="1"/>
</dbReference>
<dbReference type="Gene3D" id="3.40.980.10">
    <property type="entry name" value="MoaB/Mog-like domain"/>
    <property type="match status" value="1"/>
</dbReference>
<dbReference type="GO" id="GO:0016787">
    <property type="term" value="F:hydrolase activity"/>
    <property type="evidence" value="ECO:0007669"/>
    <property type="project" value="UniProtKB-KW"/>
</dbReference>
<accession>A0A1J5SCA1</accession>
<evidence type="ECO:0000259" key="1">
    <source>
        <dbReference type="SMART" id="SM00852"/>
    </source>
</evidence>
<reference evidence="2" key="1">
    <citation type="submission" date="2016-10" db="EMBL/GenBank/DDBJ databases">
        <title>Sequence of Gallionella enrichment culture.</title>
        <authorList>
            <person name="Poehlein A."/>
            <person name="Muehling M."/>
            <person name="Daniel R."/>
        </authorList>
    </citation>
    <scope>NUCLEOTIDE SEQUENCE</scope>
</reference>
<proteinExistence type="predicted"/>
<dbReference type="CDD" id="cd00885">
    <property type="entry name" value="cinA"/>
    <property type="match status" value="1"/>
</dbReference>
<gene>
    <name evidence="2" type="primary">yfaY_1</name>
    <name evidence="2" type="ORF">GALL_161820</name>
</gene>
<dbReference type="AlphaFoldDB" id="A0A1J5SCA1"/>
<dbReference type="SUPFAM" id="SSF53218">
    <property type="entry name" value="Molybdenum cofactor biosynthesis proteins"/>
    <property type="match status" value="1"/>
</dbReference>
<sequence length="264" mass="29363">MGFGAIIIGDEIMRGKRADKHFAKLIELLALRGLHLDWSAYLGDDRRRLTGTLALSLKSEDVVFCFGGIGVTPDDHTRQAAAAAAGVPLSLHPEAEAEIRARFAQTGTEVTHDRLQLGEFPVGSRIIPNPFNRIPGFSLADHHFFPGFPQMAHPMLEWVLDSYYRERFHQMPEAEQAIIVWEGNEGTLLGLMRRIEATHAGLSVFSLPSFGSAEKRRHIELGVRGDPTQVPAAMLEIRAEVSRLGFQWEELKPRPGPGSEEREP</sequence>